<keyword evidence="2" id="KW-0812">Transmembrane</keyword>
<evidence type="ECO:0008006" key="5">
    <source>
        <dbReference type="Google" id="ProtNLM"/>
    </source>
</evidence>
<feature type="region of interest" description="Disordered" evidence="1">
    <location>
        <begin position="202"/>
        <end position="246"/>
    </location>
</feature>
<gene>
    <name evidence="3" type="ORF">PXH69_32545</name>
</gene>
<dbReference type="EMBL" id="JARDXE010000031">
    <property type="protein sequence ID" value="MDE8649706.1"/>
    <property type="molecule type" value="Genomic_DNA"/>
</dbReference>
<keyword evidence="2" id="KW-0472">Membrane</keyword>
<feature type="compositionally biased region" description="Pro residues" evidence="1">
    <location>
        <begin position="218"/>
        <end position="239"/>
    </location>
</feature>
<proteinExistence type="predicted"/>
<comment type="caution">
    <text evidence="3">The sequence shown here is derived from an EMBL/GenBank/DDBJ whole genome shotgun (WGS) entry which is preliminary data.</text>
</comment>
<reference evidence="3" key="1">
    <citation type="submission" date="2023-02" db="EMBL/GenBank/DDBJ databases">
        <title>A novel hydrolase synthesized by Rhodococcus erythropolis HQ is responsible for the detoxification of Zearalenone.</title>
        <authorList>
            <person name="Hu J."/>
            <person name="Xu J."/>
        </authorList>
    </citation>
    <scope>NUCLEOTIDE SEQUENCE</scope>
    <source>
        <strain evidence="3">HQ</strain>
    </source>
</reference>
<dbReference type="AlphaFoldDB" id="A0AAW6LU19"/>
<evidence type="ECO:0000313" key="3">
    <source>
        <dbReference type="EMBL" id="MDE8649706.1"/>
    </source>
</evidence>
<keyword evidence="2" id="KW-1133">Transmembrane helix</keyword>
<evidence type="ECO:0000256" key="2">
    <source>
        <dbReference type="SAM" id="Phobius"/>
    </source>
</evidence>
<feature type="transmembrane region" description="Helical" evidence="2">
    <location>
        <begin position="80"/>
        <end position="101"/>
    </location>
</feature>
<dbReference type="Proteomes" id="UP001217325">
    <property type="component" value="Unassembled WGS sequence"/>
</dbReference>
<feature type="compositionally biased region" description="Low complexity" evidence="1">
    <location>
        <begin position="202"/>
        <end position="211"/>
    </location>
</feature>
<sequence>MAALDEYLWTSNRVPLSGGARVDPARIPVEGDGSGDLDNLRYGSYVDANRDSRLPVAVGVPSIAVIVLCGWVWAEVGRDDLLTTVAVVIPMVIALGAMLAVTRRPSPRLGIQISATEVMLGRWPDRTYRFPRSAVTQVKMSNGPWVGSSTAARPSHDFRKPSHYYLQITVRSGDIFCVAADPIDNPVTDRIVRELKRTAAPLALEPAPSSSDGAEPKQTPPVPMPKDQPNRAPKPPPPGDLAAPSSEEKLWEAATVKHDEILLAYLPYETEPLILMRYPALTDITHPATARFHEAMEESTALRTETMPSDASFAAAYRDAVRRLSVAWAAAERAAKGEGTTYLDPVDRRKIEQAAKLLRHAEGAESPPERAAYLRQVKSIMDELVDNGAIHAPLKIVEAIEAATTRAIEAAAQR</sequence>
<feature type="transmembrane region" description="Helical" evidence="2">
    <location>
        <begin position="54"/>
        <end position="74"/>
    </location>
</feature>
<evidence type="ECO:0000256" key="1">
    <source>
        <dbReference type="SAM" id="MobiDB-lite"/>
    </source>
</evidence>
<evidence type="ECO:0000313" key="4">
    <source>
        <dbReference type="Proteomes" id="UP001217325"/>
    </source>
</evidence>
<accession>A0AAW6LU19</accession>
<name>A0AAW6LU19_RHOSG</name>
<organism evidence="3 4">
    <name type="scientific">Rhodococcus qingshengii</name>
    <dbReference type="NCBI Taxonomy" id="334542"/>
    <lineage>
        <taxon>Bacteria</taxon>
        <taxon>Bacillati</taxon>
        <taxon>Actinomycetota</taxon>
        <taxon>Actinomycetes</taxon>
        <taxon>Mycobacteriales</taxon>
        <taxon>Nocardiaceae</taxon>
        <taxon>Rhodococcus</taxon>
        <taxon>Rhodococcus erythropolis group</taxon>
    </lineage>
</organism>
<protein>
    <recommendedName>
        <fullName evidence="5">Integral membrane protein</fullName>
    </recommendedName>
</protein>
<dbReference type="RefSeq" id="WP_275232995.1">
    <property type="nucleotide sequence ID" value="NZ_JARDXE010000031.1"/>
</dbReference>